<keyword evidence="3" id="KW-1185">Reference proteome</keyword>
<dbReference type="KEGG" id="mhe:MHC_01320"/>
<organism evidence="2 3">
    <name type="scientific">Mycoplasma haemocanis (strain Illinois)</name>
    <dbReference type="NCBI Taxonomy" id="1111676"/>
    <lineage>
        <taxon>Bacteria</taxon>
        <taxon>Bacillati</taxon>
        <taxon>Mycoplasmatota</taxon>
        <taxon>Mollicutes</taxon>
        <taxon>Mycoplasmataceae</taxon>
        <taxon>Mycoplasma</taxon>
    </lineage>
</organism>
<gene>
    <name evidence="2" type="ordered locus">MHC_01320</name>
</gene>
<dbReference type="AlphaFoldDB" id="H6N658"/>
<reference evidence="2 3" key="1">
    <citation type="journal article" date="2012" name="J. Bacteriol.">
        <title>Complete genome sequence of Mycoplasma haemocanis strain Illinois.</title>
        <authorList>
            <person name="do Nascimento N.C."/>
            <person name="Guimaraes A.M."/>
            <person name="Santos A.P."/>
            <person name="Sanmiguel P.J."/>
            <person name="Messick J.B."/>
        </authorList>
    </citation>
    <scope>NUCLEOTIDE SEQUENCE [LARGE SCALE GENOMIC DNA]</scope>
    <source>
        <strain evidence="2 3">Illinois</strain>
    </source>
</reference>
<evidence type="ECO:0000313" key="2">
    <source>
        <dbReference type="EMBL" id="AEW45130.1"/>
    </source>
</evidence>
<dbReference type="EMBL" id="CP003199">
    <property type="protein sequence ID" value="AEW45130.1"/>
    <property type="molecule type" value="Genomic_DNA"/>
</dbReference>
<name>H6N658_MYCHN</name>
<feature type="transmembrane region" description="Helical" evidence="1">
    <location>
        <begin position="6"/>
        <end position="28"/>
    </location>
</feature>
<sequence length="133" mass="14619">MGLLGSKAILGLIGAISTVAVGGGYFLFSNGKSLFKKRTGSFCFALPSPGGGFGSCLATFKEEGEFKEYLESRGQKTNYSEEATGLEEVLRQAKKAYEEGLVSFVYLESVNGKGRRWVFPDQESWRKEYSQKT</sequence>
<accession>H6N658</accession>
<protein>
    <submittedName>
        <fullName evidence="2">Uncharacterized protein</fullName>
    </submittedName>
</protein>
<keyword evidence="1" id="KW-1133">Transmembrane helix</keyword>
<dbReference type="STRING" id="1111676.MHC_01320"/>
<proteinExistence type="predicted"/>
<keyword evidence="1" id="KW-0472">Membrane</keyword>
<keyword evidence="1" id="KW-0812">Transmembrane</keyword>
<evidence type="ECO:0000313" key="3">
    <source>
        <dbReference type="Proteomes" id="UP000009135"/>
    </source>
</evidence>
<evidence type="ECO:0000256" key="1">
    <source>
        <dbReference type="SAM" id="Phobius"/>
    </source>
</evidence>
<dbReference type="Proteomes" id="UP000009135">
    <property type="component" value="Chromosome"/>
</dbReference>
<dbReference type="HOGENOM" id="CLU_1904401_0_0_14"/>